<dbReference type="PANTHER" id="PTHR32494">
    <property type="entry name" value="ALLANTOATE DEIMINASE-RELATED"/>
    <property type="match status" value="1"/>
</dbReference>
<dbReference type="NCBIfam" id="TIGR01879">
    <property type="entry name" value="hydantase"/>
    <property type="match status" value="1"/>
</dbReference>
<reference evidence="6" key="1">
    <citation type="submission" date="2016-11" db="EMBL/GenBank/DDBJ databases">
        <authorList>
            <person name="Varghese N."/>
            <person name="Submissions S."/>
        </authorList>
    </citation>
    <scope>NUCLEOTIDE SEQUENCE [LARGE SCALE GENOMIC DNA]</scope>
    <source>
        <strain evidence="6">DSM 22212</strain>
    </source>
</reference>
<feature type="domain" description="Peptidase M20 dimerisation" evidence="4">
    <location>
        <begin position="252"/>
        <end position="351"/>
    </location>
</feature>
<accession>A0A1M6UEF5</accession>
<evidence type="ECO:0000313" key="6">
    <source>
        <dbReference type="Proteomes" id="UP000185812"/>
    </source>
</evidence>
<dbReference type="PANTHER" id="PTHR32494:SF5">
    <property type="entry name" value="ALLANTOATE AMIDOHYDROLASE"/>
    <property type="match status" value="1"/>
</dbReference>
<dbReference type="Gene3D" id="3.40.630.10">
    <property type="entry name" value="Zn peptidases"/>
    <property type="match status" value="1"/>
</dbReference>
<keyword evidence="3" id="KW-0862">Zinc</keyword>
<dbReference type="NCBIfam" id="TIGR01409">
    <property type="entry name" value="TAT_signal_seq"/>
    <property type="match status" value="1"/>
</dbReference>
<evidence type="ECO:0000313" key="5">
    <source>
        <dbReference type="EMBL" id="SHK67632.1"/>
    </source>
</evidence>
<feature type="binding site" evidence="3">
    <location>
        <position position="231"/>
    </location>
    <ligand>
        <name>Zn(2+)</name>
        <dbReference type="ChEBI" id="CHEBI:29105"/>
        <label>1</label>
    </ligand>
</feature>
<feature type="binding site" evidence="3">
    <location>
        <position position="172"/>
    </location>
    <ligand>
        <name>Zn(2+)</name>
        <dbReference type="ChEBI" id="CHEBI:29105"/>
        <label>2</label>
    </ligand>
</feature>
<protein>
    <submittedName>
        <fullName evidence="5">N-carbamoyl-L-amino-acid hydrolase</fullName>
    </submittedName>
</protein>
<evidence type="ECO:0000256" key="3">
    <source>
        <dbReference type="PIRSR" id="PIRSR001235-1"/>
    </source>
</evidence>
<dbReference type="GO" id="GO:0016813">
    <property type="term" value="F:hydrolase activity, acting on carbon-nitrogen (but not peptide) bonds, in linear amidines"/>
    <property type="evidence" value="ECO:0007669"/>
    <property type="project" value="InterPro"/>
</dbReference>
<dbReference type="SUPFAM" id="SSF55031">
    <property type="entry name" value="Bacterial exopeptidase dimerisation domain"/>
    <property type="match status" value="1"/>
</dbReference>
<dbReference type="PROSITE" id="PS51318">
    <property type="entry name" value="TAT"/>
    <property type="match status" value="1"/>
</dbReference>
<keyword evidence="2 5" id="KW-0378">Hydrolase</keyword>
<dbReference type="NCBIfam" id="NF006771">
    <property type="entry name" value="PRK09290.1-5"/>
    <property type="match status" value="1"/>
</dbReference>
<gene>
    <name evidence="5" type="ORF">SAMN04488087_1671</name>
</gene>
<dbReference type="InterPro" id="IPR011650">
    <property type="entry name" value="Peptidase_M20_dimer"/>
</dbReference>
<dbReference type="InterPro" id="IPR036264">
    <property type="entry name" value="Bact_exopeptidase_dim_dom"/>
</dbReference>
<dbReference type="EMBL" id="FRAU01000005">
    <property type="protein sequence ID" value="SHK67632.1"/>
    <property type="molecule type" value="Genomic_DNA"/>
</dbReference>
<dbReference type="InterPro" id="IPR010158">
    <property type="entry name" value="Amidase_Cbmase"/>
</dbReference>
<evidence type="ECO:0000259" key="4">
    <source>
        <dbReference type="Pfam" id="PF07687"/>
    </source>
</evidence>
<dbReference type="Pfam" id="PF01546">
    <property type="entry name" value="Peptidase_M20"/>
    <property type="match status" value="1"/>
</dbReference>
<keyword evidence="6" id="KW-1185">Reference proteome</keyword>
<dbReference type="OrthoDB" id="9769665at2"/>
<keyword evidence="3" id="KW-0479">Metal-binding</keyword>
<feature type="binding site" evidence="3">
    <location>
        <position position="126"/>
    </location>
    <ligand>
        <name>Zn(2+)</name>
        <dbReference type="ChEBI" id="CHEBI:29105"/>
        <label>1</label>
    </ligand>
</feature>
<comment type="similarity">
    <text evidence="1">Belongs to the peptidase M20 family.</text>
</comment>
<dbReference type="InterPro" id="IPR006311">
    <property type="entry name" value="TAT_signal"/>
</dbReference>
<comment type="cofactor">
    <cofactor evidence="3">
        <name>Zn(2+)</name>
        <dbReference type="ChEBI" id="CHEBI:29105"/>
    </cofactor>
    <text evidence="3">Binds 2 Zn(2+) ions per subunit.</text>
</comment>
<feature type="binding site" evidence="3">
    <location>
        <position position="423"/>
    </location>
    <ligand>
        <name>Zn(2+)</name>
        <dbReference type="ChEBI" id="CHEBI:29105"/>
        <label>2</label>
    </ligand>
</feature>
<dbReference type="RefSeq" id="WP_084660552.1">
    <property type="nucleotide sequence ID" value="NZ_FRAU01000005.1"/>
</dbReference>
<dbReference type="SUPFAM" id="SSF53187">
    <property type="entry name" value="Zn-dependent exopeptidases"/>
    <property type="match status" value="1"/>
</dbReference>
<dbReference type="GO" id="GO:0046872">
    <property type="term" value="F:metal ion binding"/>
    <property type="evidence" value="ECO:0007669"/>
    <property type="project" value="UniProtKB-KW"/>
</dbReference>
<feature type="binding site" evidence="3">
    <location>
        <position position="137"/>
    </location>
    <ligand>
        <name>Zn(2+)</name>
        <dbReference type="ChEBI" id="CHEBI:29105"/>
        <label>1</label>
    </ligand>
</feature>
<dbReference type="InterPro" id="IPR002933">
    <property type="entry name" value="Peptidase_M20"/>
</dbReference>
<dbReference type="Pfam" id="PF07687">
    <property type="entry name" value="M20_dimer"/>
    <property type="match status" value="1"/>
</dbReference>
<dbReference type="STRING" id="633813.SAMN04488087_1671"/>
<dbReference type="PIRSF" id="PIRSF001235">
    <property type="entry name" value="Amidase_carbamoylase"/>
    <property type="match status" value="1"/>
</dbReference>
<organism evidence="5 6">
    <name type="scientific">Rhodothermus profundi</name>
    <dbReference type="NCBI Taxonomy" id="633813"/>
    <lineage>
        <taxon>Bacteria</taxon>
        <taxon>Pseudomonadati</taxon>
        <taxon>Rhodothermota</taxon>
        <taxon>Rhodothermia</taxon>
        <taxon>Rhodothermales</taxon>
        <taxon>Rhodothermaceae</taxon>
        <taxon>Rhodothermus</taxon>
    </lineage>
</organism>
<dbReference type="AlphaFoldDB" id="A0A1M6UEF5"/>
<dbReference type="InterPro" id="IPR019546">
    <property type="entry name" value="TAT_signal_bac_arc"/>
</dbReference>
<dbReference type="Gene3D" id="3.30.70.360">
    <property type="match status" value="1"/>
</dbReference>
<dbReference type="CDD" id="cd03884">
    <property type="entry name" value="M20_bAS"/>
    <property type="match status" value="1"/>
</dbReference>
<evidence type="ECO:0000256" key="2">
    <source>
        <dbReference type="ARBA" id="ARBA00022801"/>
    </source>
</evidence>
<sequence length="455" mass="49485">MKVQRLANQTKQSRRTFLRTTLAATGALGIWGPAAWARVAEDEGQATLRVNAERLWAHLEQLAMFGRGPGGTSRVAYSEADRQGRAQVIAWMRAAGLEVEIDAAANIIGRRPGREPDRPPLVMGSHIDTVPNGGNYDGTVGSLSAIEVAQTLREQGVTLRHPLEVVIFQNEEGGLIGSRAWIGELPPEELNHVSHSGKTIREGIRFLGGDPDRLDEVVRRPGDIAAYLELHIEQGPVLYEEQVDIGVVEGIVGIRWWRVTWEGMANHAGTTPMNRRRDALLAAARFIQAVNRVVTSEPGRQVGTVGQIEAHPGAPNVIPGRVVCSLELRDLDDARIQRLYAAIEAEARAIARDSGVSVRFEPINVNKPAPTDPRVRDVIEASARALGLSAKRMPSGAGHDAQDMARLGPTGMIFIPSVDGISHSPKEYSRPEDVANGANVLLHALLRLDEAPWVR</sequence>
<name>A0A1M6UEF5_9BACT</name>
<proteinExistence type="inferred from homology"/>
<evidence type="ECO:0000256" key="1">
    <source>
        <dbReference type="ARBA" id="ARBA00006153"/>
    </source>
</evidence>
<dbReference type="Proteomes" id="UP000185812">
    <property type="component" value="Unassembled WGS sequence"/>
</dbReference>
<feature type="binding site" evidence="3">
    <location>
        <position position="137"/>
    </location>
    <ligand>
        <name>Zn(2+)</name>
        <dbReference type="ChEBI" id="CHEBI:29105"/>
        <label>2</label>
    </ligand>
</feature>